<protein>
    <submittedName>
        <fullName evidence="3">Unannotated protein</fullName>
    </submittedName>
</protein>
<dbReference type="EMBL" id="CAFAAI010000068">
    <property type="protein sequence ID" value="CAB4792194.1"/>
    <property type="molecule type" value="Genomic_DNA"/>
</dbReference>
<dbReference type="AlphaFoldDB" id="A0A6J6X9R8"/>
<evidence type="ECO:0000259" key="2">
    <source>
        <dbReference type="Pfam" id="PF13439"/>
    </source>
</evidence>
<dbReference type="InterPro" id="IPR001296">
    <property type="entry name" value="Glyco_trans_1"/>
</dbReference>
<accession>A0A6J6X9R8</accession>
<dbReference type="GO" id="GO:0016757">
    <property type="term" value="F:glycosyltransferase activity"/>
    <property type="evidence" value="ECO:0007669"/>
    <property type="project" value="InterPro"/>
</dbReference>
<evidence type="ECO:0000313" key="3">
    <source>
        <dbReference type="EMBL" id="CAB4792194.1"/>
    </source>
</evidence>
<dbReference type="SUPFAM" id="SSF53756">
    <property type="entry name" value="UDP-Glycosyltransferase/glycogen phosphorylase"/>
    <property type="match status" value="1"/>
</dbReference>
<feature type="domain" description="Glycosyl transferase family 1" evidence="1">
    <location>
        <begin position="198"/>
        <end position="346"/>
    </location>
</feature>
<dbReference type="Pfam" id="PF13439">
    <property type="entry name" value="Glyco_transf_4"/>
    <property type="match status" value="1"/>
</dbReference>
<sequence>MQQDNGGQFQREQRTLRIGIVCPYSLSIPGGVQAQVMGLARELRSMGYEARVIGPCDGPPPATFVSPVGNSLPTASNGSVVPIAPDPSAQFRTIQLLNDENFDVLHVHEPLAPGAAQTALFLHPAPIVGTFHAAGESTSYKLLTAPLSRLADNISHRVVVSKDALALVQGYMGGDYEVLFNGVELHRFREAASHTFSSPTIFFCGRHEDRKGLDVLLEAFATLPANVRLVIASNGPDTKRLQLQYATDNRIEWVGRITDDEKMAYLKGAAVFCAPSLRGESFGVVLLEAMAAGTPVVASSLDGYMNVATHEVDALLCTPGDVAELAAALLRVINDSGLSERLRDTGGKRAEQFSMSALAARYAEIYERLAREQPIAQPAQPGPVPRLRAALQRMMQ</sequence>
<dbReference type="Pfam" id="PF00534">
    <property type="entry name" value="Glycos_transf_1"/>
    <property type="match status" value="1"/>
</dbReference>
<dbReference type="PANTHER" id="PTHR45947:SF3">
    <property type="entry name" value="SULFOQUINOVOSYL TRANSFERASE SQD2"/>
    <property type="match status" value="1"/>
</dbReference>
<dbReference type="Gene3D" id="3.40.50.2000">
    <property type="entry name" value="Glycogen Phosphorylase B"/>
    <property type="match status" value="2"/>
</dbReference>
<dbReference type="CDD" id="cd03801">
    <property type="entry name" value="GT4_PimA-like"/>
    <property type="match status" value="1"/>
</dbReference>
<proteinExistence type="predicted"/>
<name>A0A6J6X9R8_9ZZZZ</name>
<gene>
    <name evidence="3" type="ORF">UFOPK2992_00523</name>
</gene>
<organism evidence="3">
    <name type="scientific">freshwater metagenome</name>
    <dbReference type="NCBI Taxonomy" id="449393"/>
    <lineage>
        <taxon>unclassified sequences</taxon>
        <taxon>metagenomes</taxon>
        <taxon>ecological metagenomes</taxon>
    </lineage>
</organism>
<feature type="domain" description="Glycosyltransferase subfamily 4-like N-terminal" evidence="2">
    <location>
        <begin position="29"/>
        <end position="187"/>
    </location>
</feature>
<reference evidence="3" key="1">
    <citation type="submission" date="2020-05" db="EMBL/GenBank/DDBJ databases">
        <authorList>
            <person name="Chiriac C."/>
            <person name="Salcher M."/>
            <person name="Ghai R."/>
            <person name="Kavagutti S V."/>
        </authorList>
    </citation>
    <scope>NUCLEOTIDE SEQUENCE</scope>
</reference>
<evidence type="ECO:0000259" key="1">
    <source>
        <dbReference type="Pfam" id="PF00534"/>
    </source>
</evidence>
<dbReference type="InterPro" id="IPR028098">
    <property type="entry name" value="Glyco_trans_4-like_N"/>
</dbReference>
<dbReference type="InterPro" id="IPR050194">
    <property type="entry name" value="Glycosyltransferase_grp1"/>
</dbReference>
<dbReference type="PANTHER" id="PTHR45947">
    <property type="entry name" value="SULFOQUINOVOSYL TRANSFERASE SQD2"/>
    <property type="match status" value="1"/>
</dbReference>